<protein>
    <submittedName>
        <fullName evidence="3">Mterfd1 protein</fullName>
    </submittedName>
    <submittedName>
        <fullName evidence="5">Transcription termination factor 3, mitochondrial</fullName>
    </submittedName>
</protein>
<keyword evidence="2" id="KW-0809">Transit peptide</keyword>
<comment type="similarity">
    <text evidence="1">Belongs to the mTERF family.</text>
</comment>
<dbReference type="PANTHER" id="PTHR13068">
    <property type="entry name" value="CGI-12 PROTEIN-RELATED"/>
    <property type="match status" value="1"/>
</dbReference>
<organism evidence="3">
    <name type="scientific">Fopius arisanus</name>
    <dbReference type="NCBI Taxonomy" id="64838"/>
    <lineage>
        <taxon>Eukaryota</taxon>
        <taxon>Metazoa</taxon>
        <taxon>Ecdysozoa</taxon>
        <taxon>Arthropoda</taxon>
        <taxon>Hexapoda</taxon>
        <taxon>Insecta</taxon>
        <taxon>Pterygota</taxon>
        <taxon>Neoptera</taxon>
        <taxon>Endopterygota</taxon>
        <taxon>Hymenoptera</taxon>
        <taxon>Apocrita</taxon>
        <taxon>Ichneumonoidea</taxon>
        <taxon>Braconidae</taxon>
        <taxon>Opiinae</taxon>
        <taxon>Fopius</taxon>
    </lineage>
</organism>
<evidence type="ECO:0000313" key="3">
    <source>
        <dbReference type="EMBL" id="JAG84745.1"/>
    </source>
</evidence>
<dbReference type="SMART" id="SM00733">
    <property type="entry name" value="Mterf"/>
    <property type="match status" value="5"/>
</dbReference>
<dbReference type="CTD" id="51001"/>
<dbReference type="GO" id="GO:0061668">
    <property type="term" value="P:mitochondrial ribosome assembly"/>
    <property type="evidence" value="ECO:0007669"/>
    <property type="project" value="TreeGrafter"/>
</dbReference>
<dbReference type="GO" id="GO:0006390">
    <property type="term" value="P:mitochondrial transcription"/>
    <property type="evidence" value="ECO:0007669"/>
    <property type="project" value="TreeGrafter"/>
</dbReference>
<name>A0A0C9QJI0_9HYME</name>
<dbReference type="InterPro" id="IPR003690">
    <property type="entry name" value="MTERF"/>
</dbReference>
<dbReference type="EMBL" id="GBYB01014978">
    <property type="protein sequence ID" value="JAG84745.1"/>
    <property type="molecule type" value="Transcribed_RNA"/>
</dbReference>
<dbReference type="OrthoDB" id="637682at2759"/>
<dbReference type="GO" id="GO:0005739">
    <property type="term" value="C:mitochondrion"/>
    <property type="evidence" value="ECO:0007669"/>
    <property type="project" value="TreeGrafter"/>
</dbReference>
<accession>A0A0C9QJI0</accession>
<evidence type="ECO:0000313" key="4">
    <source>
        <dbReference type="Proteomes" id="UP000694866"/>
    </source>
</evidence>
<dbReference type="PANTHER" id="PTHR13068:SF112">
    <property type="entry name" value="TRANSCRIPTION TERMINATION FACTOR 3, MITOCHONDRIAL"/>
    <property type="match status" value="1"/>
</dbReference>
<dbReference type="AlphaFoldDB" id="A0A0C9QJI0"/>
<dbReference type="Proteomes" id="UP000694866">
    <property type="component" value="Unplaced"/>
</dbReference>
<sequence>MRNYVSALELSRQLLRKVQKSEVKPVITSVRKCSTGAASPENPEDLGKNVRILPSQLPSSADEVFLKDLVKDMKMPRALDMNDEDISDLGPYHRPSFNFAAYANKSETIQELVKLGVELWKIEGQPRAMEVILSKTFEEMKPYIQFLHDCGVPADKIASFITKNPLIFKEDMDDLRTRIRYLRAHNFSTEDVARIVTEAPKWLSWRTDEIDNKLAYFQREFRLLGKEVRALVIRRPKLITFPLKIIRDNTFAIKEQMGFDEDQAKEILLNKPKIWEKALPALVESFNYVHGVMNIPHEIIAKQPSVIATRVERLKQRHLFLALLKRCQYDPKKPLYVPLDALAMGSDIEFCTKWGKSSIALYEIFLKTL</sequence>
<accession>A0A9R1SXD9</accession>
<dbReference type="RefSeq" id="XP_011299089.1">
    <property type="nucleotide sequence ID" value="XM_011300787.1"/>
</dbReference>
<reference evidence="5" key="2">
    <citation type="submission" date="2025-04" db="UniProtKB">
        <authorList>
            <consortium name="RefSeq"/>
        </authorList>
    </citation>
    <scope>IDENTIFICATION</scope>
    <source>
        <strain evidence="5">USDA-PBARC FA_bdor</strain>
        <tissue evidence="5">Whole organism</tissue>
    </source>
</reference>
<dbReference type="Pfam" id="PF02536">
    <property type="entry name" value="mTERF"/>
    <property type="match status" value="1"/>
</dbReference>
<keyword evidence="4" id="KW-1185">Reference proteome</keyword>
<dbReference type="GO" id="GO:0003676">
    <property type="term" value="F:nucleic acid binding"/>
    <property type="evidence" value="ECO:0007669"/>
    <property type="project" value="InterPro"/>
</dbReference>
<evidence type="ECO:0000256" key="2">
    <source>
        <dbReference type="ARBA" id="ARBA00022946"/>
    </source>
</evidence>
<dbReference type="InterPro" id="IPR038538">
    <property type="entry name" value="MTERF_sf"/>
</dbReference>
<evidence type="ECO:0000313" key="5">
    <source>
        <dbReference type="RefSeq" id="XP_011299089.1"/>
    </source>
</evidence>
<dbReference type="GeneID" id="105264133"/>
<gene>
    <name evidence="3" type="primary">Mterfd1</name>
    <name evidence="5" type="synonym">mTerf3</name>
    <name evidence="3" type="ORF">g.22929</name>
</gene>
<evidence type="ECO:0000256" key="1">
    <source>
        <dbReference type="ARBA" id="ARBA00007692"/>
    </source>
</evidence>
<proteinExistence type="inferred from homology"/>
<reference evidence="3" key="1">
    <citation type="submission" date="2015-01" db="EMBL/GenBank/DDBJ databases">
        <title>Transcriptome Assembly of Fopius arisanus.</title>
        <authorList>
            <person name="Geib S."/>
        </authorList>
    </citation>
    <scope>NUCLEOTIDE SEQUENCE</scope>
</reference>
<dbReference type="KEGG" id="fas:105264133"/>
<dbReference type="Gene3D" id="1.25.70.10">
    <property type="entry name" value="Transcription termination factor 3, mitochondrial"/>
    <property type="match status" value="1"/>
</dbReference>